<name>A0A916LHA8_MYCTX</name>
<sequence>MNTPDRHTGPPAAQRNIENRGILPVFPLGVTYLLGVAVHRRAVLTSKPDCRAQVVDVRVGEHDGAHVTRCVAQFVQRGQHLRTVAGIAGVDQQHAGVVGD</sequence>
<gene>
    <name evidence="1" type="ORF">ERS007739_04813</name>
</gene>
<dbReference type="AlphaFoldDB" id="A0A916LHA8"/>
<proteinExistence type="predicted"/>
<protein>
    <submittedName>
        <fullName evidence="1">Uncharacterized protein</fullName>
    </submittedName>
</protein>
<accession>A0A916LHA8</accession>
<organism evidence="1 2">
    <name type="scientific">Mycobacterium tuberculosis</name>
    <dbReference type="NCBI Taxonomy" id="1773"/>
    <lineage>
        <taxon>Bacteria</taxon>
        <taxon>Bacillati</taxon>
        <taxon>Actinomycetota</taxon>
        <taxon>Actinomycetes</taxon>
        <taxon>Mycobacteriales</taxon>
        <taxon>Mycobacteriaceae</taxon>
        <taxon>Mycobacterium</taxon>
        <taxon>Mycobacterium tuberculosis complex</taxon>
    </lineage>
</organism>
<comment type="caution">
    <text evidence="1">The sequence shown here is derived from an EMBL/GenBank/DDBJ whole genome shotgun (WGS) entry which is preliminary data.</text>
</comment>
<reference evidence="2" key="1">
    <citation type="submission" date="2015-03" db="EMBL/GenBank/DDBJ databases">
        <authorList>
            <consortium name="Pathogen Informatics"/>
        </authorList>
    </citation>
    <scope>NUCLEOTIDE SEQUENCE [LARGE SCALE GENOMIC DNA]</scope>
    <source>
        <strain evidence="2">N09902308</strain>
    </source>
</reference>
<evidence type="ECO:0000313" key="1">
    <source>
        <dbReference type="EMBL" id="CPA75266.1"/>
    </source>
</evidence>
<evidence type="ECO:0000313" key="2">
    <source>
        <dbReference type="Proteomes" id="UP000039021"/>
    </source>
</evidence>
<dbReference type="EMBL" id="CSBK01003264">
    <property type="protein sequence ID" value="CPA75266.1"/>
    <property type="molecule type" value="Genomic_DNA"/>
</dbReference>
<dbReference type="Proteomes" id="UP000039021">
    <property type="component" value="Unassembled WGS sequence"/>
</dbReference>